<keyword evidence="3" id="KW-1185">Reference proteome</keyword>
<evidence type="ECO:0000313" key="3">
    <source>
        <dbReference type="Proteomes" id="UP000295334"/>
    </source>
</evidence>
<gene>
    <name evidence="2" type="ORF">EPD60_05585</name>
</gene>
<dbReference type="InterPro" id="IPR019236">
    <property type="entry name" value="APP1_cat"/>
</dbReference>
<dbReference type="AlphaFoldDB" id="A0A4R1BJX6"/>
<evidence type="ECO:0000259" key="1">
    <source>
        <dbReference type="Pfam" id="PF09949"/>
    </source>
</evidence>
<comment type="caution">
    <text evidence="2">The sequence shown here is derived from an EMBL/GenBank/DDBJ whole genome shotgun (WGS) entry which is preliminary data.</text>
</comment>
<dbReference type="Pfam" id="PF09949">
    <property type="entry name" value="APP1_cat"/>
    <property type="match status" value="1"/>
</dbReference>
<dbReference type="Proteomes" id="UP000295334">
    <property type="component" value="Unassembled WGS sequence"/>
</dbReference>
<organism evidence="2 3">
    <name type="scientific">Flaviaesturariibacter flavus</name>
    <dbReference type="NCBI Taxonomy" id="2502780"/>
    <lineage>
        <taxon>Bacteria</taxon>
        <taxon>Pseudomonadati</taxon>
        <taxon>Bacteroidota</taxon>
        <taxon>Chitinophagia</taxon>
        <taxon>Chitinophagales</taxon>
        <taxon>Chitinophagaceae</taxon>
        <taxon>Flaviaestuariibacter</taxon>
    </lineage>
</organism>
<dbReference type="PANTHER" id="PTHR28208:SF3">
    <property type="entry name" value="PHOSPHATIDATE PHOSPHATASE APP1"/>
    <property type="match status" value="1"/>
</dbReference>
<dbReference type="GO" id="GO:0008195">
    <property type="term" value="F:phosphatidate phosphatase activity"/>
    <property type="evidence" value="ECO:0007669"/>
    <property type="project" value="InterPro"/>
</dbReference>
<dbReference type="OrthoDB" id="9789875at2"/>
<dbReference type="InterPro" id="IPR052935">
    <property type="entry name" value="Mg2+_PAP"/>
</dbReference>
<dbReference type="EMBL" id="SJZI01000008">
    <property type="protein sequence ID" value="TCJ17660.1"/>
    <property type="molecule type" value="Genomic_DNA"/>
</dbReference>
<dbReference type="RefSeq" id="WP_131447689.1">
    <property type="nucleotide sequence ID" value="NZ_SJZI01000008.1"/>
</dbReference>
<protein>
    <submittedName>
        <fullName evidence="2">DUF2183 domain-containing protein</fullName>
    </submittedName>
</protein>
<accession>A0A4R1BJX6</accession>
<proteinExistence type="predicted"/>
<evidence type="ECO:0000313" key="2">
    <source>
        <dbReference type="EMBL" id="TCJ17660.1"/>
    </source>
</evidence>
<reference evidence="2 3" key="1">
    <citation type="submission" date="2019-03" db="EMBL/GenBank/DDBJ databases">
        <authorList>
            <person name="Kim M.K.M."/>
        </authorList>
    </citation>
    <scope>NUCLEOTIDE SEQUENCE [LARGE SCALE GENOMIC DNA]</scope>
    <source>
        <strain evidence="2 3">17J68-12</strain>
    </source>
</reference>
<dbReference type="PANTHER" id="PTHR28208">
    <property type="entry name" value="PHOSPHATIDATE PHOSPHATASE APP1"/>
    <property type="match status" value="1"/>
</dbReference>
<name>A0A4R1BJX6_9BACT</name>
<feature type="domain" description="Phosphatidate phosphatase APP1 catalytic" evidence="1">
    <location>
        <begin position="148"/>
        <end position="304"/>
    </location>
</feature>
<sequence>MGLLKGIKGWVAWVRRAIYRRLGLTRETVIKVYHGYGHTAQLVIYGHVFRQSPLPRKRYRQSILNNSWALLRLFLVKPYACARLRTCWEGQVLRAEADEAGFFKFEWKDVPPLQQGWHEMTVELLGRNDEVITTGKGSVYIPYETQYGFISDVDDTFLVSHSANMRKRLYVLFTQNARSRVPFEGVVRHYQLLAQGNTGPDAPNPFFYVSSSEWNLYDYLLEFTRVQQLPRGVFLLNVLKRAGELLKTGQNNHQGKFARIVRIIEGFPKQRFVLLGDSSQHDPYIYESLVKHFPGRIHAVYIRDVYHKNFEKVKGVLAAIEQLGVPVCFFKHSEEAILHSMKIGLIAKTAPEVAVAAPAPSNPETRRE</sequence>